<dbReference type="PANTHER" id="PTHR43135:SF3">
    <property type="entry name" value="ALPHA-D-RIBOSE 1-METHYLPHOSPHONATE 5-TRIPHOSPHATE DIPHOSPHATASE"/>
    <property type="match status" value="1"/>
</dbReference>
<dbReference type="Proteomes" id="UP000011717">
    <property type="component" value="Unassembled WGS sequence"/>
</dbReference>
<keyword evidence="5" id="KW-1185">Reference proteome</keyword>
<evidence type="ECO:0000313" key="4">
    <source>
        <dbReference type="EMBL" id="EMD83571.1"/>
    </source>
</evidence>
<dbReference type="EMBL" id="AMRV01000003">
    <property type="protein sequence ID" value="EMD83571.1"/>
    <property type="molecule type" value="Genomic_DNA"/>
</dbReference>
<protein>
    <recommendedName>
        <fullName evidence="3">Amidohydrolase 3 domain-containing protein</fullName>
    </recommendedName>
</protein>
<dbReference type="PATRIC" id="fig|1234595.3.peg.1474"/>
<gene>
    <name evidence="4" type="ORF">C725_1472</name>
</gene>
<dbReference type="InterPro" id="IPR051781">
    <property type="entry name" value="Metallo-dep_Hydrolase"/>
</dbReference>
<dbReference type="OrthoDB" id="9802793at2"/>
<dbReference type="RefSeq" id="WP_008601415.1">
    <property type="nucleotide sequence ID" value="NZ_AMRV01000003.1"/>
</dbReference>
<feature type="domain" description="Amidohydrolase 3" evidence="3">
    <location>
        <begin position="292"/>
        <end position="394"/>
    </location>
</feature>
<feature type="region of interest" description="Disordered" evidence="1">
    <location>
        <begin position="409"/>
        <end position="435"/>
    </location>
</feature>
<comment type="caution">
    <text evidence="4">The sequence shown here is derived from an EMBL/GenBank/DDBJ whole genome shotgun (WGS) entry which is preliminary data.</text>
</comment>
<sequence>MKRFLAGLTLGAAALAAMPAAAQNIAITNAKIAAGTGAAPVEGTVIVRNGRIASVGAGAAPAGMEVLDAEGAWVTPGLVAPYSQLGIVEIGGVSQTNDTEAEDSPYSASLDVALAVNPNSTGIAVSRLEGLTRAATAPSPSNDLFGGQGAVIELKANDPDLVVKPRAFQMIALGEAGARYAGGGRLAVFTRLKDAFGEAQAFARNPNGYDFGRSEDSLLTRSDAEALVDVIEGRTPAMISVDRASDIRAALTLKEDYPRMRMILLGAAEGWLVADEIAAAGVPVITTPMQNLPSRFESIASTQSNAGRLVAAGVQVALSDIGNSTVSPRLAQEAGQTVAQGRIPGAAGLTHEQALAAITSVPADILGLEAGRLIAGAAGDVVVWDGDPLETRSAPTAVFIDGVRQPMTSRQTELRDRYNPAAADTNLPPQYSRSR</sequence>
<dbReference type="SUPFAM" id="SSF51556">
    <property type="entry name" value="Metallo-dependent hydrolases"/>
    <property type="match status" value="2"/>
</dbReference>
<proteinExistence type="predicted"/>
<dbReference type="InterPro" id="IPR032466">
    <property type="entry name" value="Metal_Hydrolase"/>
</dbReference>
<dbReference type="InterPro" id="IPR011059">
    <property type="entry name" value="Metal-dep_hydrolase_composite"/>
</dbReference>
<evidence type="ECO:0000313" key="5">
    <source>
        <dbReference type="Proteomes" id="UP000011717"/>
    </source>
</evidence>
<reference evidence="4 5" key="1">
    <citation type="journal article" date="2013" name="Genome Announc.">
        <title>Draft Genome Sequence of Strain JLT2015T, Belonging to the Family Sphingomonadaceae of the Alphaproteobacteria.</title>
        <authorList>
            <person name="Tang K."/>
            <person name="Liu K."/>
            <person name="Li S."/>
            <person name="Jiao N."/>
        </authorList>
    </citation>
    <scope>NUCLEOTIDE SEQUENCE [LARGE SCALE GENOMIC DNA]</scope>
    <source>
        <strain evidence="4 5">JLT2015</strain>
    </source>
</reference>
<organism evidence="4 5">
    <name type="scientific">Pacificimonas flava</name>
    <dbReference type="NCBI Taxonomy" id="1234595"/>
    <lineage>
        <taxon>Bacteria</taxon>
        <taxon>Pseudomonadati</taxon>
        <taxon>Pseudomonadota</taxon>
        <taxon>Alphaproteobacteria</taxon>
        <taxon>Sphingomonadales</taxon>
        <taxon>Sphingosinicellaceae</taxon>
        <taxon>Pacificimonas</taxon>
    </lineage>
</organism>
<dbReference type="AlphaFoldDB" id="M2TP78"/>
<dbReference type="GO" id="GO:0016810">
    <property type="term" value="F:hydrolase activity, acting on carbon-nitrogen (but not peptide) bonds"/>
    <property type="evidence" value="ECO:0007669"/>
    <property type="project" value="InterPro"/>
</dbReference>
<dbReference type="Gene3D" id="3.20.20.140">
    <property type="entry name" value="Metal-dependent hydrolases"/>
    <property type="match status" value="1"/>
</dbReference>
<dbReference type="Gene3D" id="2.30.40.10">
    <property type="entry name" value="Urease, subunit C, domain 1"/>
    <property type="match status" value="1"/>
</dbReference>
<keyword evidence="2" id="KW-0732">Signal</keyword>
<name>M2TP78_9SPHN</name>
<dbReference type="PANTHER" id="PTHR43135">
    <property type="entry name" value="ALPHA-D-RIBOSE 1-METHYLPHOSPHONATE 5-TRIPHOSPHATE DIPHOSPHATASE"/>
    <property type="match status" value="1"/>
</dbReference>
<accession>M2TP78</accession>
<dbReference type="InterPro" id="IPR013108">
    <property type="entry name" value="Amidohydro_3"/>
</dbReference>
<feature type="chain" id="PRO_5004026690" description="Amidohydrolase 3 domain-containing protein" evidence="2">
    <location>
        <begin position="23"/>
        <end position="435"/>
    </location>
</feature>
<feature type="signal peptide" evidence="2">
    <location>
        <begin position="1"/>
        <end position="22"/>
    </location>
</feature>
<evidence type="ECO:0000256" key="1">
    <source>
        <dbReference type="SAM" id="MobiDB-lite"/>
    </source>
</evidence>
<dbReference type="SUPFAM" id="SSF51338">
    <property type="entry name" value="Composite domain of metallo-dependent hydrolases"/>
    <property type="match status" value="1"/>
</dbReference>
<dbReference type="Pfam" id="PF07969">
    <property type="entry name" value="Amidohydro_3"/>
    <property type="match status" value="1"/>
</dbReference>
<evidence type="ECO:0000259" key="3">
    <source>
        <dbReference type="Pfam" id="PF07969"/>
    </source>
</evidence>
<evidence type="ECO:0000256" key="2">
    <source>
        <dbReference type="SAM" id="SignalP"/>
    </source>
</evidence>